<accession>A0A0K2JEX2</accession>
<evidence type="ECO:0000313" key="2">
    <source>
        <dbReference type="Proteomes" id="UP000062963"/>
    </source>
</evidence>
<gene>
    <name evidence="1" type="ORF">SKUN_00218</name>
</gene>
<proteinExistence type="predicted"/>
<keyword evidence="2" id="KW-1185">Reference proteome</keyword>
<evidence type="ECO:0000313" key="1">
    <source>
        <dbReference type="EMBL" id="ALA97140.1"/>
    </source>
</evidence>
<dbReference type="RefSeq" id="WP_053390484.1">
    <property type="nucleotide sequence ID" value="NZ_CP010899.1"/>
</dbReference>
<protein>
    <submittedName>
        <fullName evidence="1">Uncharacterized protein</fullName>
    </submittedName>
</protein>
<dbReference type="Proteomes" id="UP000062963">
    <property type="component" value="Chromosome"/>
</dbReference>
<dbReference type="EMBL" id="CP010899">
    <property type="protein sequence ID" value="ALA97140.1"/>
    <property type="molecule type" value="Genomic_DNA"/>
</dbReference>
<reference evidence="1 2" key="1">
    <citation type="journal article" date="2015" name="Genome Announc.">
        <title>Complete Genome Sequence of Spiroplasma kunkelii Strain CR2-3x, Causal Agent of Corn Stunt Disease in Zea mays L.</title>
        <authorList>
            <person name="Davis R.E."/>
            <person name="Shao J."/>
            <person name="Dally E.L."/>
            <person name="Zhao Y."/>
            <person name="Gasparich G.E."/>
            <person name="Gaynor B.J."/>
            <person name="Athey J.C."/>
            <person name="Harrison N.A."/>
            <person name="Donofrio N."/>
        </authorList>
    </citation>
    <scope>NUCLEOTIDE SEQUENCE [LARGE SCALE GENOMIC DNA]</scope>
    <source>
        <strain evidence="1 2">CR2-3x</strain>
    </source>
</reference>
<dbReference type="PATRIC" id="fig|273035.7.peg.261"/>
<organism evidence="1 2">
    <name type="scientific">Spiroplasma kunkelii CR2-3x</name>
    <dbReference type="NCBI Taxonomy" id="273035"/>
    <lineage>
        <taxon>Bacteria</taxon>
        <taxon>Bacillati</taxon>
        <taxon>Mycoplasmatota</taxon>
        <taxon>Mollicutes</taxon>
        <taxon>Entomoplasmatales</taxon>
        <taxon>Spiroplasmataceae</taxon>
        <taxon>Spiroplasma</taxon>
    </lineage>
</organism>
<sequence>MIINQISNLLNKFNIDLPTLFKFAKVEITLKNLLEWFQHKNIDFLEKIIKSAIKLIDYKLLKSEYVQTRFILKELFQRTIIFQHGKTTFYRRKYLIKPEYQNKNNPNYVYF</sequence>
<dbReference type="KEGG" id="skn:SKUN_00218"/>
<dbReference type="AlphaFoldDB" id="A0A0K2JEX2"/>
<name>A0A0K2JEX2_SPIKU</name>